<dbReference type="GeneID" id="59293083"/>
<organism evidence="1 2">
    <name type="scientific">Letharia columbiana</name>
    <dbReference type="NCBI Taxonomy" id="112416"/>
    <lineage>
        <taxon>Eukaryota</taxon>
        <taxon>Fungi</taxon>
        <taxon>Dikarya</taxon>
        <taxon>Ascomycota</taxon>
        <taxon>Pezizomycotina</taxon>
        <taxon>Lecanoromycetes</taxon>
        <taxon>OSLEUM clade</taxon>
        <taxon>Lecanoromycetidae</taxon>
        <taxon>Lecanorales</taxon>
        <taxon>Lecanorineae</taxon>
        <taxon>Parmeliaceae</taxon>
        <taxon>Letharia</taxon>
    </lineage>
</organism>
<keyword evidence="2" id="KW-1185">Reference proteome</keyword>
<sequence>MELPLVMGVLLSSQLHSQHQVTIRSEEHANKYPYTTSFTTSQAAIFTALKRASGRND</sequence>
<gene>
    <name evidence="1" type="ORF">HO173_011441</name>
</gene>
<proteinExistence type="predicted"/>
<accession>A0A8H6FJ80</accession>
<dbReference type="Proteomes" id="UP000578531">
    <property type="component" value="Unassembled WGS sequence"/>
</dbReference>
<evidence type="ECO:0000313" key="1">
    <source>
        <dbReference type="EMBL" id="KAF6229586.1"/>
    </source>
</evidence>
<dbReference type="RefSeq" id="XP_037159778.1">
    <property type="nucleotide sequence ID" value="XM_037313321.1"/>
</dbReference>
<evidence type="ECO:0000313" key="2">
    <source>
        <dbReference type="Proteomes" id="UP000578531"/>
    </source>
</evidence>
<name>A0A8H6FJ80_9LECA</name>
<protein>
    <submittedName>
        <fullName evidence="1">Uncharacterized protein</fullName>
    </submittedName>
</protein>
<comment type="caution">
    <text evidence="1">The sequence shown here is derived from an EMBL/GenBank/DDBJ whole genome shotgun (WGS) entry which is preliminary data.</text>
</comment>
<dbReference type="AlphaFoldDB" id="A0A8H6FJ80"/>
<dbReference type="EMBL" id="JACCJC010000071">
    <property type="protein sequence ID" value="KAF6229586.1"/>
    <property type="molecule type" value="Genomic_DNA"/>
</dbReference>
<reference evidence="1 2" key="1">
    <citation type="journal article" date="2020" name="Genomics">
        <title>Complete, high-quality genomes from long-read metagenomic sequencing of two wolf lichen thalli reveals enigmatic genome architecture.</title>
        <authorList>
            <person name="McKenzie S.K."/>
            <person name="Walston R.F."/>
            <person name="Allen J.L."/>
        </authorList>
    </citation>
    <scope>NUCLEOTIDE SEQUENCE [LARGE SCALE GENOMIC DNA]</scope>
    <source>
        <strain evidence="1">WasteWater2</strain>
    </source>
</reference>